<dbReference type="Proteomes" id="UP000753961">
    <property type="component" value="Unassembled WGS sequence"/>
</dbReference>
<evidence type="ECO:0000259" key="2">
    <source>
        <dbReference type="Pfam" id="PF13473"/>
    </source>
</evidence>
<dbReference type="Gene3D" id="2.60.40.420">
    <property type="entry name" value="Cupredoxins - blue copper proteins"/>
    <property type="match status" value="1"/>
</dbReference>
<dbReference type="InterPro" id="IPR008972">
    <property type="entry name" value="Cupredoxin"/>
</dbReference>
<evidence type="ECO:0000313" key="3">
    <source>
        <dbReference type="EMBL" id="MBY5957440.1"/>
    </source>
</evidence>
<evidence type="ECO:0000313" key="4">
    <source>
        <dbReference type="Proteomes" id="UP000753961"/>
    </source>
</evidence>
<protein>
    <submittedName>
        <fullName evidence="3">Cupredoxin domain-containing protein</fullName>
    </submittedName>
</protein>
<reference evidence="3" key="1">
    <citation type="submission" date="2021-06" db="EMBL/GenBank/DDBJ databases">
        <title>44 bacteria genomes isolated from Dapeng, Shenzhen.</title>
        <authorList>
            <person name="Zheng W."/>
            <person name="Yu S."/>
            <person name="Huang Y."/>
        </authorList>
    </citation>
    <scope>NUCLEOTIDE SEQUENCE</scope>
    <source>
        <strain evidence="3">DP5N28-2</strain>
    </source>
</reference>
<feature type="signal peptide" evidence="1">
    <location>
        <begin position="1"/>
        <end position="21"/>
    </location>
</feature>
<keyword evidence="4" id="KW-1185">Reference proteome</keyword>
<dbReference type="InterPro" id="IPR052721">
    <property type="entry name" value="ET_Amicyanin"/>
</dbReference>
<dbReference type="EMBL" id="JAHVHU010000005">
    <property type="protein sequence ID" value="MBY5957440.1"/>
    <property type="molecule type" value="Genomic_DNA"/>
</dbReference>
<dbReference type="AlphaFoldDB" id="A0A953HS89"/>
<evidence type="ECO:0000256" key="1">
    <source>
        <dbReference type="SAM" id="SignalP"/>
    </source>
</evidence>
<dbReference type="Pfam" id="PF13473">
    <property type="entry name" value="Cupredoxin_1"/>
    <property type="match status" value="1"/>
</dbReference>
<sequence>MKNLRLNRVFSLILMIAFCMACSAGDDNLDQGMAPDKKQDEVEKEMTTITIKNMAFSPAKITVEKGETVVWVNEDVVPHDVTDFINQEWTSGTLSTGQTFKKVIEKELDYFCSIHPTMKGNIVLKK</sequence>
<organism evidence="3 4">
    <name type="scientific">Membranihabitans marinus</name>
    <dbReference type="NCBI Taxonomy" id="1227546"/>
    <lineage>
        <taxon>Bacteria</taxon>
        <taxon>Pseudomonadati</taxon>
        <taxon>Bacteroidota</taxon>
        <taxon>Saprospiria</taxon>
        <taxon>Saprospirales</taxon>
        <taxon>Saprospiraceae</taxon>
        <taxon>Membranihabitans</taxon>
    </lineage>
</organism>
<dbReference type="RefSeq" id="WP_222578962.1">
    <property type="nucleotide sequence ID" value="NZ_JAHVHU010000005.1"/>
</dbReference>
<proteinExistence type="predicted"/>
<dbReference type="PANTHER" id="PTHR36507:SF1">
    <property type="entry name" value="BLL1555 PROTEIN"/>
    <property type="match status" value="1"/>
</dbReference>
<feature type="domain" description="EfeO-type cupredoxin-like" evidence="2">
    <location>
        <begin position="27"/>
        <end position="123"/>
    </location>
</feature>
<keyword evidence="1" id="KW-0732">Signal</keyword>
<gene>
    <name evidence="3" type="ORF">KUV50_04785</name>
</gene>
<dbReference type="SUPFAM" id="SSF49503">
    <property type="entry name" value="Cupredoxins"/>
    <property type="match status" value="1"/>
</dbReference>
<dbReference type="PANTHER" id="PTHR36507">
    <property type="entry name" value="BLL1555 PROTEIN"/>
    <property type="match status" value="1"/>
</dbReference>
<accession>A0A953HS89</accession>
<name>A0A953HS89_9BACT</name>
<comment type="caution">
    <text evidence="3">The sequence shown here is derived from an EMBL/GenBank/DDBJ whole genome shotgun (WGS) entry which is preliminary data.</text>
</comment>
<dbReference type="InterPro" id="IPR028096">
    <property type="entry name" value="EfeO_Cupredoxin"/>
</dbReference>
<feature type="chain" id="PRO_5037283686" evidence="1">
    <location>
        <begin position="22"/>
        <end position="126"/>
    </location>
</feature>